<evidence type="ECO:0000313" key="2">
    <source>
        <dbReference type="EMBL" id="GAA0497636.1"/>
    </source>
</evidence>
<organism evidence="2 3">
    <name type="scientific">Salinibacillus aidingensis</name>
    <dbReference type="NCBI Taxonomy" id="237684"/>
    <lineage>
        <taxon>Bacteria</taxon>
        <taxon>Bacillati</taxon>
        <taxon>Bacillota</taxon>
        <taxon>Bacilli</taxon>
        <taxon>Bacillales</taxon>
        <taxon>Bacillaceae</taxon>
        <taxon>Salinibacillus</taxon>
    </lineage>
</organism>
<keyword evidence="1" id="KW-1133">Transmembrane helix</keyword>
<evidence type="ECO:0000313" key="3">
    <source>
        <dbReference type="Proteomes" id="UP001500880"/>
    </source>
</evidence>
<proteinExistence type="predicted"/>
<name>A0ABP3LFE6_9BACI</name>
<evidence type="ECO:0000256" key="1">
    <source>
        <dbReference type="SAM" id="Phobius"/>
    </source>
</evidence>
<keyword evidence="1" id="KW-0812">Transmembrane</keyword>
<keyword evidence="3" id="KW-1185">Reference proteome</keyword>
<feature type="transmembrane region" description="Helical" evidence="1">
    <location>
        <begin position="7"/>
        <end position="27"/>
    </location>
</feature>
<evidence type="ECO:0008006" key="4">
    <source>
        <dbReference type="Google" id="ProtNLM"/>
    </source>
</evidence>
<reference evidence="3" key="1">
    <citation type="journal article" date="2019" name="Int. J. Syst. Evol. Microbiol.">
        <title>The Global Catalogue of Microorganisms (GCM) 10K type strain sequencing project: providing services to taxonomists for standard genome sequencing and annotation.</title>
        <authorList>
            <consortium name="The Broad Institute Genomics Platform"/>
            <consortium name="The Broad Institute Genome Sequencing Center for Infectious Disease"/>
            <person name="Wu L."/>
            <person name="Ma J."/>
        </authorList>
    </citation>
    <scope>NUCLEOTIDE SEQUENCE [LARGE SCALE GENOMIC DNA]</scope>
    <source>
        <strain evidence="3">JCM 12389</strain>
    </source>
</reference>
<protein>
    <recommendedName>
        <fullName evidence="4">Lipoprotein</fullName>
    </recommendedName>
</protein>
<dbReference type="Proteomes" id="UP001500880">
    <property type="component" value="Unassembled WGS sequence"/>
</dbReference>
<comment type="caution">
    <text evidence="2">The sequence shown here is derived from an EMBL/GenBank/DDBJ whole genome shotgun (WGS) entry which is preliminary data.</text>
</comment>
<gene>
    <name evidence="2" type="ORF">GCM10008986_25800</name>
</gene>
<sequence>MKMKKYITLFSIVIIIITILYLVWYAFPKNFNSTFNGILFNLDDPDVEENVSIYFDGTIRKRLNGEMTYDGIVRIKGDKFPVPKGKRDLIINFDKNGMGLMTYMYYTENGEPKHYVYGTITLNEDLTKLTILRYRNNGSHGSWTKNDGDIISAPATTRKEALKIADPFVDYHLQQREK</sequence>
<accession>A0ABP3LFE6</accession>
<dbReference type="EMBL" id="BAAADO010000005">
    <property type="protein sequence ID" value="GAA0497636.1"/>
    <property type="molecule type" value="Genomic_DNA"/>
</dbReference>
<keyword evidence="1" id="KW-0472">Membrane</keyword>